<reference evidence="2" key="1">
    <citation type="submission" date="2023-07" db="EMBL/GenBank/DDBJ databases">
        <title>Sorghum-associated microbial communities from plants grown in Nebraska, USA.</title>
        <authorList>
            <person name="Schachtman D."/>
        </authorList>
    </citation>
    <scope>NUCLEOTIDE SEQUENCE</scope>
    <source>
        <strain evidence="2">DS1061</strain>
    </source>
</reference>
<evidence type="ECO:0000313" key="3">
    <source>
        <dbReference type="Proteomes" id="UP001229486"/>
    </source>
</evidence>
<sequence>MPEVEAFISVGKQTQLARGTSRFSSEQRDYLSFVLCAMHSKRAHTDPPQIKHSKLKDASSKNTKDFPFAAV</sequence>
<name>A0AB73IH62_9BURK</name>
<organism evidence="2 3">
    <name type="scientific">Paraburkholderia caledonica</name>
    <dbReference type="NCBI Taxonomy" id="134536"/>
    <lineage>
        <taxon>Bacteria</taxon>
        <taxon>Pseudomonadati</taxon>
        <taxon>Pseudomonadota</taxon>
        <taxon>Betaproteobacteria</taxon>
        <taxon>Burkholderiales</taxon>
        <taxon>Burkholderiaceae</taxon>
        <taxon>Paraburkholderia</taxon>
    </lineage>
</organism>
<accession>A0AB73IH62</accession>
<feature type="region of interest" description="Disordered" evidence="1">
    <location>
        <begin position="43"/>
        <end position="71"/>
    </location>
</feature>
<dbReference type="AlphaFoldDB" id="A0AB73IH62"/>
<protein>
    <submittedName>
        <fullName evidence="2">Uncharacterized protein</fullName>
    </submittedName>
</protein>
<feature type="compositionally biased region" description="Basic and acidic residues" evidence="1">
    <location>
        <begin position="55"/>
        <end position="64"/>
    </location>
</feature>
<evidence type="ECO:0000313" key="2">
    <source>
        <dbReference type="EMBL" id="MDP9649345.1"/>
    </source>
</evidence>
<evidence type="ECO:0000256" key="1">
    <source>
        <dbReference type="SAM" id="MobiDB-lite"/>
    </source>
</evidence>
<gene>
    <name evidence="2" type="ORF">J2793_004812</name>
</gene>
<dbReference type="RefSeq" id="WP_392394755.1">
    <property type="nucleotide sequence ID" value="NZ_JAURTK010000006.1"/>
</dbReference>
<dbReference type="Proteomes" id="UP001229486">
    <property type="component" value="Unassembled WGS sequence"/>
</dbReference>
<dbReference type="EMBL" id="JAURTK010000006">
    <property type="protein sequence ID" value="MDP9649345.1"/>
    <property type="molecule type" value="Genomic_DNA"/>
</dbReference>
<comment type="caution">
    <text evidence="2">The sequence shown here is derived from an EMBL/GenBank/DDBJ whole genome shotgun (WGS) entry which is preliminary data.</text>
</comment>
<proteinExistence type="predicted"/>